<reference evidence="2" key="1">
    <citation type="submission" date="2018-06" db="EMBL/GenBank/DDBJ databases">
        <authorList>
            <person name="Zhirakovskaya E."/>
        </authorList>
    </citation>
    <scope>NUCLEOTIDE SEQUENCE</scope>
</reference>
<organism evidence="2">
    <name type="scientific">hydrothermal vent metagenome</name>
    <dbReference type="NCBI Taxonomy" id="652676"/>
    <lineage>
        <taxon>unclassified sequences</taxon>
        <taxon>metagenomes</taxon>
        <taxon>ecological metagenomes</taxon>
    </lineage>
</organism>
<feature type="region of interest" description="Disordered" evidence="1">
    <location>
        <begin position="1"/>
        <end position="25"/>
    </location>
</feature>
<dbReference type="AlphaFoldDB" id="A0A3B1E3G5"/>
<sequence length="25" mass="2317">VGDEEIGGGVASGNSEEVRVGAGDG</sequence>
<name>A0A3B1E3G5_9ZZZZ</name>
<dbReference type="EMBL" id="UOGK01000350">
    <property type="protein sequence ID" value="VAX40195.1"/>
    <property type="molecule type" value="Genomic_DNA"/>
</dbReference>
<proteinExistence type="predicted"/>
<protein>
    <submittedName>
        <fullName evidence="2">Uncharacterized protein</fullName>
    </submittedName>
</protein>
<feature type="non-terminal residue" evidence="2">
    <location>
        <position position="1"/>
    </location>
</feature>
<accession>A0A3B1E3G5</accession>
<evidence type="ECO:0000256" key="1">
    <source>
        <dbReference type="SAM" id="MobiDB-lite"/>
    </source>
</evidence>
<evidence type="ECO:0000313" key="2">
    <source>
        <dbReference type="EMBL" id="VAX40195.1"/>
    </source>
</evidence>
<gene>
    <name evidence="2" type="ORF">MNBD_PLANCTO03-1008</name>
</gene>